<evidence type="ECO:0000256" key="1">
    <source>
        <dbReference type="ARBA" id="ARBA00005189"/>
    </source>
</evidence>
<dbReference type="OrthoDB" id="417078at2759"/>
<dbReference type="Proteomes" id="UP000000759">
    <property type="component" value="Chromosome 1"/>
</dbReference>
<dbReference type="STRING" id="556484.B7FQL9"/>
<keyword evidence="2" id="KW-0444">Lipid biosynthesis</keyword>
<reference evidence="10" key="2">
    <citation type="submission" date="2008-08" db="EMBL/GenBank/DDBJ databases">
        <authorList>
            <consortium name="Diatom Consortium"/>
            <person name="Grigoriev I."/>
            <person name="Grimwood J."/>
            <person name="Kuo A."/>
            <person name="Otillar R.P."/>
            <person name="Salamov A."/>
            <person name="Detter J.C."/>
            <person name="Lindquist E."/>
            <person name="Shapiro H."/>
            <person name="Lucas S."/>
            <person name="Glavina del Rio T."/>
            <person name="Pitluck S."/>
            <person name="Rokhsar D."/>
            <person name="Bowler C."/>
        </authorList>
    </citation>
    <scope>GENOME REANNOTATION</scope>
    <source>
        <strain evidence="10">CCAP 1055/1</strain>
    </source>
</reference>
<evidence type="ECO:0000256" key="6">
    <source>
        <dbReference type="SAM" id="MobiDB-lite"/>
    </source>
</evidence>
<feature type="compositionally biased region" description="Basic and acidic residues" evidence="6">
    <location>
        <begin position="389"/>
        <end position="399"/>
    </location>
</feature>
<dbReference type="InParanoid" id="B7FQL9"/>
<gene>
    <name evidence="9" type="primary">LPT1</name>
    <name evidence="9" type="ORF">PHATRDRAFT_43099</name>
</gene>
<dbReference type="PANTHER" id="PTHR10434">
    <property type="entry name" value="1-ACYL-SN-GLYCEROL-3-PHOSPHATE ACYLTRANSFERASE"/>
    <property type="match status" value="1"/>
</dbReference>
<evidence type="ECO:0000259" key="8">
    <source>
        <dbReference type="SMART" id="SM00563"/>
    </source>
</evidence>
<dbReference type="Pfam" id="PF01553">
    <property type="entry name" value="Acyltransferase"/>
    <property type="match status" value="1"/>
</dbReference>
<keyword evidence="3 9" id="KW-0808">Transferase</keyword>
<dbReference type="GO" id="GO:0003841">
    <property type="term" value="F:1-acylglycerol-3-phosphate O-acyltransferase activity"/>
    <property type="evidence" value="ECO:0007669"/>
    <property type="project" value="UniProtKB-EC"/>
</dbReference>
<keyword evidence="7" id="KW-0732">Signal</keyword>
<dbReference type="HOGENOM" id="CLU_651285_0_0_1"/>
<proteinExistence type="predicted"/>
<accession>B7FQL9</accession>
<dbReference type="KEGG" id="pti:PHATRDRAFT_43099"/>
<organism evidence="9 10">
    <name type="scientific">Phaeodactylum tricornutum (strain CCAP 1055/1)</name>
    <dbReference type="NCBI Taxonomy" id="556484"/>
    <lineage>
        <taxon>Eukaryota</taxon>
        <taxon>Sar</taxon>
        <taxon>Stramenopiles</taxon>
        <taxon>Ochrophyta</taxon>
        <taxon>Bacillariophyta</taxon>
        <taxon>Bacillariophyceae</taxon>
        <taxon>Bacillariophycidae</taxon>
        <taxon>Naviculales</taxon>
        <taxon>Phaeodactylaceae</taxon>
        <taxon>Phaeodactylum</taxon>
    </lineage>
</organism>
<dbReference type="GO" id="GO:0006654">
    <property type="term" value="P:phosphatidic acid biosynthetic process"/>
    <property type="evidence" value="ECO:0007669"/>
    <property type="project" value="TreeGrafter"/>
</dbReference>
<evidence type="ECO:0000256" key="5">
    <source>
        <dbReference type="ARBA" id="ARBA00023315"/>
    </source>
</evidence>
<keyword evidence="5 9" id="KW-0012">Acyltransferase</keyword>
<dbReference type="SMART" id="SM00563">
    <property type="entry name" value="PlsC"/>
    <property type="match status" value="1"/>
</dbReference>
<dbReference type="GeneID" id="7196877"/>
<evidence type="ECO:0000313" key="10">
    <source>
        <dbReference type="Proteomes" id="UP000000759"/>
    </source>
</evidence>
<protein>
    <submittedName>
        <fullName evidence="9">1-acyl-sn-glycerol-3-phosphate acyltransferase</fullName>
        <ecNumber evidence="9">2.3.1.51</ecNumber>
    </submittedName>
</protein>
<sequence>MRHLRGVLITLILDWVSLSRSLTTHAPYRRTTATRSTCTARQTRGSQLASTTPFDRDQSESFIVPNEDVNPIIRLGKDEQEKIVNGFGLWCAAVSVFTGPLWVAAMSTLQAIYKINADWDPNRALYDKTGKIWSKTWLTLTDSYPTFSGDVDRLKSSQGPCLYVANHASWLDIPVICTVLDPVFKFIAKGELRKVPCIGQQLEGGNHILIDREDRRSQLRTFKDGIGWLKKGVPIMAFPEGMRSRDGKLMDFKGGLFSMAVKTQVPIVPITISHTHAVMPSNALFPVQTGAGKLHVHVHDPIDTTGKTEAELGALVRASFLSTLPLGQHPKPVVPEIEQTAEKDHKTIPITPKVQDTHHLHQQHITPSQTLSHYTAASSTINSSQEVTSKNRTEETTVP</sequence>
<keyword evidence="4" id="KW-0443">Lipid metabolism</keyword>
<evidence type="ECO:0000313" key="9">
    <source>
        <dbReference type="EMBL" id="EEC51356.1"/>
    </source>
</evidence>
<dbReference type="SMR" id="B7FQL9"/>
<feature type="domain" description="Phospholipid/glycerol acyltransferase" evidence="8">
    <location>
        <begin position="161"/>
        <end position="275"/>
    </location>
</feature>
<dbReference type="PaxDb" id="2850-Phatr43099"/>
<dbReference type="EMBL" id="CM000605">
    <property type="protein sequence ID" value="EEC51356.1"/>
    <property type="molecule type" value="Genomic_DNA"/>
</dbReference>
<comment type="pathway">
    <text evidence="1">Lipid metabolism.</text>
</comment>
<feature type="signal peptide" evidence="7">
    <location>
        <begin position="1"/>
        <end position="19"/>
    </location>
</feature>
<evidence type="ECO:0000256" key="2">
    <source>
        <dbReference type="ARBA" id="ARBA00022516"/>
    </source>
</evidence>
<dbReference type="RefSeq" id="XP_002176893.1">
    <property type="nucleotide sequence ID" value="XM_002176857.1"/>
</dbReference>
<dbReference type="SUPFAM" id="SSF69593">
    <property type="entry name" value="Glycerol-3-phosphate (1)-acyltransferase"/>
    <property type="match status" value="1"/>
</dbReference>
<dbReference type="CDD" id="cd07989">
    <property type="entry name" value="LPLAT_AGPAT-like"/>
    <property type="match status" value="1"/>
</dbReference>
<keyword evidence="10" id="KW-1185">Reference proteome</keyword>
<dbReference type="AlphaFoldDB" id="B7FQL9"/>
<dbReference type="EC" id="2.3.1.51" evidence="9"/>
<dbReference type="InterPro" id="IPR002123">
    <property type="entry name" value="Plipid/glycerol_acylTrfase"/>
</dbReference>
<dbReference type="PANTHER" id="PTHR10434:SF64">
    <property type="entry name" value="1-ACYL-SN-GLYCEROL-3-PHOSPHATE ACYLTRANSFERASE-RELATED"/>
    <property type="match status" value="1"/>
</dbReference>
<reference evidence="9 10" key="1">
    <citation type="journal article" date="2008" name="Nature">
        <title>The Phaeodactylum genome reveals the evolutionary history of diatom genomes.</title>
        <authorList>
            <person name="Bowler C."/>
            <person name="Allen A.E."/>
            <person name="Badger J.H."/>
            <person name="Grimwood J."/>
            <person name="Jabbari K."/>
            <person name="Kuo A."/>
            <person name="Maheswari U."/>
            <person name="Martens C."/>
            <person name="Maumus F."/>
            <person name="Otillar R.P."/>
            <person name="Rayko E."/>
            <person name="Salamov A."/>
            <person name="Vandepoele K."/>
            <person name="Beszteri B."/>
            <person name="Gruber A."/>
            <person name="Heijde M."/>
            <person name="Katinka M."/>
            <person name="Mock T."/>
            <person name="Valentin K."/>
            <person name="Verret F."/>
            <person name="Berges J.A."/>
            <person name="Brownlee C."/>
            <person name="Cadoret J.P."/>
            <person name="Chiovitti A."/>
            <person name="Choi C.J."/>
            <person name="Coesel S."/>
            <person name="De Martino A."/>
            <person name="Detter J.C."/>
            <person name="Durkin C."/>
            <person name="Falciatore A."/>
            <person name="Fournet J."/>
            <person name="Haruta M."/>
            <person name="Huysman M.J."/>
            <person name="Jenkins B.D."/>
            <person name="Jiroutova K."/>
            <person name="Jorgensen R.E."/>
            <person name="Joubert Y."/>
            <person name="Kaplan A."/>
            <person name="Kroger N."/>
            <person name="Kroth P.G."/>
            <person name="La Roche J."/>
            <person name="Lindquist E."/>
            <person name="Lommer M."/>
            <person name="Martin-Jezequel V."/>
            <person name="Lopez P.J."/>
            <person name="Lucas S."/>
            <person name="Mangogna M."/>
            <person name="McGinnis K."/>
            <person name="Medlin L.K."/>
            <person name="Montsant A."/>
            <person name="Oudot-Le Secq M.P."/>
            <person name="Napoli C."/>
            <person name="Obornik M."/>
            <person name="Parker M.S."/>
            <person name="Petit J.L."/>
            <person name="Porcel B.M."/>
            <person name="Poulsen N."/>
            <person name="Robison M."/>
            <person name="Rychlewski L."/>
            <person name="Rynearson T.A."/>
            <person name="Schmutz J."/>
            <person name="Shapiro H."/>
            <person name="Siaut M."/>
            <person name="Stanley M."/>
            <person name="Sussman M.R."/>
            <person name="Taylor A.R."/>
            <person name="Vardi A."/>
            <person name="von Dassow P."/>
            <person name="Vyverman W."/>
            <person name="Willis A."/>
            <person name="Wyrwicz L.S."/>
            <person name="Rokhsar D.S."/>
            <person name="Weissenbach J."/>
            <person name="Armbrust E.V."/>
            <person name="Green B.R."/>
            <person name="Van de Peer Y."/>
            <person name="Grigoriev I.V."/>
        </authorList>
    </citation>
    <scope>NUCLEOTIDE SEQUENCE [LARGE SCALE GENOMIC DNA]</scope>
    <source>
        <strain evidence="9 10">CCAP 1055/1</strain>
    </source>
</reference>
<dbReference type="eggNOG" id="KOG2848">
    <property type="taxonomic scope" value="Eukaryota"/>
</dbReference>
<name>B7FQL9_PHATC</name>
<feature type="compositionally biased region" description="Polar residues" evidence="6">
    <location>
        <begin position="363"/>
        <end position="388"/>
    </location>
</feature>
<evidence type="ECO:0000256" key="4">
    <source>
        <dbReference type="ARBA" id="ARBA00023098"/>
    </source>
</evidence>
<feature type="chain" id="PRO_5002854889" evidence="7">
    <location>
        <begin position="20"/>
        <end position="399"/>
    </location>
</feature>
<feature type="region of interest" description="Disordered" evidence="6">
    <location>
        <begin position="359"/>
        <end position="399"/>
    </location>
</feature>
<evidence type="ECO:0000256" key="3">
    <source>
        <dbReference type="ARBA" id="ARBA00022679"/>
    </source>
</evidence>
<evidence type="ECO:0000256" key="7">
    <source>
        <dbReference type="SAM" id="SignalP"/>
    </source>
</evidence>